<reference evidence="2" key="1">
    <citation type="journal article" date="2019" name="Int. J. Syst. Evol. Microbiol.">
        <title>The Global Catalogue of Microorganisms (GCM) 10K type strain sequencing project: providing services to taxonomists for standard genome sequencing and annotation.</title>
        <authorList>
            <consortium name="The Broad Institute Genomics Platform"/>
            <consortium name="The Broad Institute Genome Sequencing Center for Infectious Disease"/>
            <person name="Wu L."/>
            <person name="Ma J."/>
        </authorList>
    </citation>
    <scope>NUCLEOTIDE SEQUENCE [LARGE SCALE GENOMIC DNA]</scope>
    <source>
        <strain evidence="2">CGMCC 4.7357</strain>
    </source>
</reference>
<keyword evidence="1" id="KW-0808">Transferase</keyword>
<dbReference type="InterPro" id="IPR029063">
    <property type="entry name" value="SAM-dependent_MTases_sf"/>
</dbReference>
<keyword evidence="1" id="KW-0489">Methyltransferase</keyword>
<dbReference type="Pfam" id="PF04672">
    <property type="entry name" value="Methyltransf_19"/>
    <property type="match status" value="1"/>
</dbReference>
<gene>
    <name evidence="1" type="ORF">ACFPA8_03230</name>
</gene>
<dbReference type="Gene3D" id="3.40.50.150">
    <property type="entry name" value="Vaccinia Virus protein VP39"/>
    <property type="match status" value="1"/>
</dbReference>
<evidence type="ECO:0000313" key="2">
    <source>
        <dbReference type="Proteomes" id="UP001595997"/>
    </source>
</evidence>
<dbReference type="GO" id="GO:0032259">
    <property type="term" value="P:methylation"/>
    <property type="evidence" value="ECO:0007669"/>
    <property type="project" value="UniProtKB-KW"/>
</dbReference>
<accession>A0ABV9A358</accession>
<keyword evidence="2" id="KW-1185">Reference proteome</keyword>
<dbReference type="RefSeq" id="WP_386441893.1">
    <property type="nucleotide sequence ID" value="NZ_JBHSFH010000003.1"/>
</dbReference>
<dbReference type="EMBL" id="JBHSFH010000003">
    <property type="protein sequence ID" value="MFC4493145.1"/>
    <property type="molecule type" value="Genomic_DNA"/>
</dbReference>
<dbReference type="PIRSF" id="PIRSF017393">
    <property type="entry name" value="MTase_SAV2177"/>
    <property type="match status" value="1"/>
</dbReference>
<name>A0ABV9A358_9ACTN</name>
<organism evidence="1 2">
    <name type="scientific">Streptomyces ovatisporus</name>
    <dbReference type="NCBI Taxonomy" id="1128682"/>
    <lineage>
        <taxon>Bacteria</taxon>
        <taxon>Bacillati</taxon>
        <taxon>Actinomycetota</taxon>
        <taxon>Actinomycetes</taxon>
        <taxon>Kitasatosporales</taxon>
        <taxon>Streptomycetaceae</taxon>
        <taxon>Streptomyces</taxon>
    </lineage>
</organism>
<dbReference type="InterPro" id="IPR006764">
    <property type="entry name" value="SAM_dep_MeTrfase_SAV2177_type"/>
</dbReference>
<sequence>MTAGGRTEIDTSRPHSARMYDYYLGGKDWYPVDREAAEKVLTVLPTAKASARGNRSFMHRVTKCLAGEYGIRQFVDIGSGIPTEPNLHQVAQGVDPRCRVVYVDHDPVVLEYADALLDGTPEGRTTYVQADVRHDDVLGARNVRETLDLDEPVALSFNALLHFIPDEYGPYELVRSMVGRLAPGSFLVLTYGSAELDPSMKKVEEIYRAEGTPLQLRPRKEVELFFTGLELVEPGLVPICRWRPEADEPDAAPGYAGVARKPA</sequence>
<evidence type="ECO:0000313" key="1">
    <source>
        <dbReference type="EMBL" id="MFC4493145.1"/>
    </source>
</evidence>
<protein>
    <submittedName>
        <fullName evidence="1">SAM-dependent methyltransferase</fullName>
    </submittedName>
</protein>
<dbReference type="SUPFAM" id="SSF53335">
    <property type="entry name" value="S-adenosyl-L-methionine-dependent methyltransferases"/>
    <property type="match status" value="1"/>
</dbReference>
<proteinExistence type="predicted"/>
<comment type="caution">
    <text evidence="1">The sequence shown here is derived from an EMBL/GenBank/DDBJ whole genome shotgun (WGS) entry which is preliminary data.</text>
</comment>
<dbReference type="Proteomes" id="UP001595997">
    <property type="component" value="Unassembled WGS sequence"/>
</dbReference>
<dbReference type="GO" id="GO:0008168">
    <property type="term" value="F:methyltransferase activity"/>
    <property type="evidence" value="ECO:0007669"/>
    <property type="project" value="UniProtKB-KW"/>
</dbReference>